<dbReference type="Proteomes" id="UP001295423">
    <property type="component" value="Unassembled WGS sequence"/>
</dbReference>
<evidence type="ECO:0000313" key="2">
    <source>
        <dbReference type="Proteomes" id="UP001295423"/>
    </source>
</evidence>
<dbReference type="SUPFAM" id="SSF51197">
    <property type="entry name" value="Clavaminate synthase-like"/>
    <property type="match status" value="1"/>
</dbReference>
<dbReference type="EMBL" id="CAKOGP040002091">
    <property type="protein sequence ID" value="CAJ1961445.1"/>
    <property type="molecule type" value="Genomic_DNA"/>
</dbReference>
<sequence>MDFYSYKEIPLEEDDARYSQSFAVDEATSETVQDFFEAFGFVVFRDVISSDECSQTIDSMWSHLEKITPSLERENGATWDLGFSSFGSPKDNSSEVVFEPFMLRLRQHPLVVQCFASILKSTEIICSHDRWLMHRPTKVRNGVFRSDWATKPNVHLDLNPPEFVDNMYYSEIMHRLDRLDYASRKNRAFLSENNDVHQLFGRVVQGILNLDDLPCDENGGGTLLIPGSHRCFDKWAKSISRDKLGCSSYRFGPEMIAVAQRVTMRAGSLVIWDQRLIHGSTTNKSSRMRYGIPIRFFSAGQMSSKRAQDRSETLRRILKHNKFDNDLTAIGKKVFFGEECDSSTS</sequence>
<comment type="caution">
    <text evidence="1">The sequence shown here is derived from an EMBL/GenBank/DDBJ whole genome shotgun (WGS) entry which is preliminary data.</text>
</comment>
<dbReference type="AlphaFoldDB" id="A0AAD2G409"/>
<dbReference type="PANTHER" id="PTHR31630:SF6">
    <property type="entry name" value="PHYTANOYL-COA DIOXYGENASE-RELATED"/>
    <property type="match status" value="1"/>
</dbReference>
<reference evidence="1" key="1">
    <citation type="submission" date="2023-08" db="EMBL/GenBank/DDBJ databases">
        <authorList>
            <person name="Audoor S."/>
            <person name="Bilcke G."/>
        </authorList>
    </citation>
    <scope>NUCLEOTIDE SEQUENCE</scope>
</reference>
<accession>A0AAD2G409</accession>
<proteinExistence type="predicted"/>
<protein>
    <recommendedName>
        <fullName evidence="3">Phytanoyl-CoA dioxygenase</fullName>
    </recommendedName>
</protein>
<organism evidence="1 2">
    <name type="scientific">Cylindrotheca closterium</name>
    <dbReference type="NCBI Taxonomy" id="2856"/>
    <lineage>
        <taxon>Eukaryota</taxon>
        <taxon>Sar</taxon>
        <taxon>Stramenopiles</taxon>
        <taxon>Ochrophyta</taxon>
        <taxon>Bacillariophyta</taxon>
        <taxon>Bacillariophyceae</taxon>
        <taxon>Bacillariophycidae</taxon>
        <taxon>Bacillariales</taxon>
        <taxon>Bacillariaceae</taxon>
        <taxon>Cylindrotheca</taxon>
    </lineage>
</organism>
<evidence type="ECO:0000313" key="1">
    <source>
        <dbReference type="EMBL" id="CAJ1961445.1"/>
    </source>
</evidence>
<gene>
    <name evidence="1" type="ORF">CYCCA115_LOCUS19200</name>
</gene>
<keyword evidence="2" id="KW-1185">Reference proteome</keyword>
<dbReference type="PANTHER" id="PTHR31630">
    <property type="entry name" value="PHYTANOYL-COA DIOXYGENASE-RELATED-RELATED"/>
    <property type="match status" value="1"/>
</dbReference>
<name>A0AAD2G409_9STRA</name>
<dbReference type="InterPro" id="IPR008775">
    <property type="entry name" value="Phytyl_CoA_dOase-like"/>
</dbReference>
<evidence type="ECO:0008006" key="3">
    <source>
        <dbReference type="Google" id="ProtNLM"/>
    </source>
</evidence>
<dbReference type="Gene3D" id="2.60.120.620">
    <property type="entry name" value="q2cbj1_9rhob like domain"/>
    <property type="match status" value="1"/>
</dbReference>
<dbReference type="Pfam" id="PF05721">
    <property type="entry name" value="PhyH"/>
    <property type="match status" value="1"/>
</dbReference>